<dbReference type="EMBL" id="BRLB01000014">
    <property type="protein sequence ID" value="GKX31174.1"/>
    <property type="molecule type" value="Genomic_DNA"/>
</dbReference>
<feature type="transmembrane region" description="Helical" evidence="1">
    <location>
        <begin position="46"/>
        <end position="70"/>
    </location>
</feature>
<keyword evidence="1" id="KW-0812">Transmembrane</keyword>
<evidence type="ECO:0000313" key="3">
    <source>
        <dbReference type="Proteomes" id="UP001144256"/>
    </source>
</evidence>
<sequence length="72" mass="8490">MNTFVVIMICLINIPILYLLINKYFGSFTDLNYYIKKIRYNPEIKARVIGFIGIIFLIVFFEVLITVRLLPT</sequence>
<name>A0A9W6DHT1_9FIRM</name>
<evidence type="ECO:0000313" key="2">
    <source>
        <dbReference type="EMBL" id="GKX31174.1"/>
    </source>
</evidence>
<keyword evidence="1" id="KW-1133">Transmembrane helix</keyword>
<keyword evidence="3" id="KW-1185">Reference proteome</keyword>
<dbReference type="AlphaFoldDB" id="A0A9W6DHT1"/>
<reference evidence="2" key="1">
    <citation type="submission" date="2022-06" db="EMBL/GenBank/DDBJ databases">
        <title>Vallitalea longa sp. nov., an anaerobic bacterium isolated from marine sediment.</title>
        <authorList>
            <person name="Hirano S."/>
            <person name="Terahara T."/>
            <person name="Mori K."/>
            <person name="Hamada M."/>
            <person name="Matsumoto R."/>
            <person name="Kobayashi T."/>
        </authorList>
    </citation>
    <scope>NUCLEOTIDE SEQUENCE</scope>
    <source>
        <strain evidence="2">SH18-1</strain>
    </source>
</reference>
<gene>
    <name evidence="2" type="ORF">SH1V18_36540</name>
</gene>
<keyword evidence="1" id="KW-0472">Membrane</keyword>
<comment type="caution">
    <text evidence="2">The sequence shown here is derived from an EMBL/GenBank/DDBJ whole genome shotgun (WGS) entry which is preliminary data.</text>
</comment>
<dbReference type="Proteomes" id="UP001144256">
    <property type="component" value="Unassembled WGS sequence"/>
</dbReference>
<proteinExistence type="predicted"/>
<dbReference type="RefSeq" id="WP_281817958.1">
    <property type="nucleotide sequence ID" value="NZ_BRLB01000014.1"/>
</dbReference>
<feature type="transmembrane region" description="Helical" evidence="1">
    <location>
        <begin position="6"/>
        <end position="25"/>
    </location>
</feature>
<protein>
    <submittedName>
        <fullName evidence="2">Uncharacterized protein</fullName>
    </submittedName>
</protein>
<evidence type="ECO:0000256" key="1">
    <source>
        <dbReference type="SAM" id="Phobius"/>
    </source>
</evidence>
<accession>A0A9W6DHT1</accession>
<organism evidence="2 3">
    <name type="scientific">Vallitalea longa</name>
    <dbReference type="NCBI Taxonomy" id="2936439"/>
    <lineage>
        <taxon>Bacteria</taxon>
        <taxon>Bacillati</taxon>
        <taxon>Bacillota</taxon>
        <taxon>Clostridia</taxon>
        <taxon>Lachnospirales</taxon>
        <taxon>Vallitaleaceae</taxon>
        <taxon>Vallitalea</taxon>
    </lineage>
</organism>